<reference evidence="2 3" key="1">
    <citation type="submission" date="2017-09" db="EMBL/GenBank/DDBJ databases">
        <title>Large-scale bioinformatics analysis of Bacillus genomes uncovers conserved roles of natural products in bacterial physiology.</title>
        <authorList>
            <consortium name="Agbiome Team Llc"/>
            <person name="Bleich R.M."/>
            <person name="Kirk G.J."/>
            <person name="Santa Maria K.C."/>
            <person name="Allen S.E."/>
            <person name="Farag S."/>
            <person name="Shank E.A."/>
            <person name="Bowers A."/>
        </authorList>
    </citation>
    <scope>NUCLEOTIDE SEQUENCE [LARGE SCALE GENOMIC DNA]</scope>
    <source>
        <strain evidence="2 3">AFS003229</strain>
    </source>
</reference>
<dbReference type="Proteomes" id="UP000220106">
    <property type="component" value="Unassembled WGS sequence"/>
</dbReference>
<feature type="compositionally biased region" description="Basic and acidic residues" evidence="1">
    <location>
        <begin position="1"/>
        <end position="20"/>
    </location>
</feature>
<evidence type="ECO:0000313" key="3">
    <source>
        <dbReference type="Proteomes" id="UP000220106"/>
    </source>
</evidence>
<accession>A0AAX0RXT3</accession>
<name>A0AAX0RXT3_9BACI</name>
<gene>
    <name evidence="2" type="ORF">CN689_22320</name>
</gene>
<organism evidence="2 3">
    <name type="scientific">Peribacillus butanolivorans</name>
    <dbReference type="NCBI Taxonomy" id="421767"/>
    <lineage>
        <taxon>Bacteria</taxon>
        <taxon>Bacillati</taxon>
        <taxon>Bacillota</taxon>
        <taxon>Bacilli</taxon>
        <taxon>Bacillales</taxon>
        <taxon>Bacillaceae</taxon>
        <taxon>Peribacillus</taxon>
    </lineage>
</organism>
<dbReference type="EMBL" id="NUEQ01000081">
    <property type="protein sequence ID" value="PEJ28554.1"/>
    <property type="molecule type" value="Genomic_DNA"/>
</dbReference>
<dbReference type="AlphaFoldDB" id="A0AAX0RXT3"/>
<sequence>ASLENSKKENAELQKQKGEMEATNENNQSLIEEYKEKIDSLSGLVVEREEQLKDLKEEFDASLENSTK</sequence>
<feature type="non-terminal residue" evidence="2">
    <location>
        <position position="68"/>
    </location>
</feature>
<evidence type="ECO:0000256" key="1">
    <source>
        <dbReference type="SAM" id="MobiDB-lite"/>
    </source>
</evidence>
<dbReference type="SUPFAM" id="SSF90257">
    <property type="entry name" value="Myosin rod fragments"/>
    <property type="match status" value="1"/>
</dbReference>
<comment type="caution">
    <text evidence="2">The sequence shown here is derived from an EMBL/GenBank/DDBJ whole genome shotgun (WGS) entry which is preliminary data.</text>
</comment>
<feature type="non-terminal residue" evidence="2">
    <location>
        <position position="1"/>
    </location>
</feature>
<evidence type="ECO:0000313" key="2">
    <source>
        <dbReference type="EMBL" id="PEJ28554.1"/>
    </source>
</evidence>
<feature type="region of interest" description="Disordered" evidence="1">
    <location>
        <begin position="1"/>
        <end position="27"/>
    </location>
</feature>
<protein>
    <submittedName>
        <fullName evidence="2">Uncharacterized protein</fullName>
    </submittedName>
</protein>
<proteinExistence type="predicted"/>